<dbReference type="AlphaFoldDB" id="A0A2Z7CRK9"/>
<dbReference type="Proteomes" id="UP000250235">
    <property type="component" value="Unassembled WGS sequence"/>
</dbReference>
<proteinExistence type="predicted"/>
<reference evidence="1 2" key="1">
    <citation type="journal article" date="2015" name="Proc. Natl. Acad. Sci. U.S.A.">
        <title>The resurrection genome of Boea hygrometrica: A blueprint for survival of dehydration.</title>
        <authorList>
            <person name="Xiao L."/>
            <person name="Yang G."/>
            <person name="Zhang L."/>
            <person name="Yang X."/>
            <person name="Zhao S."/>
            <person name="Ji Z."/>
            <person name="Zhou Q."/>
            <person name="Hu M."/>
            <person name="Wang Y."/>
            <person name="Chen M."/>
            <person name="Xu Y."/>
            <person name="Jin H."/>
            <person name="Xiao X."/>
            <person name="Hu G."/>
            <person name="Bao F."/>
            <person name="Hu Y."/>
            <person name="Wan P."/>
            <person name="Li L."/>
            <person name="Deng X."/>
            <person name="Kuang T."/>
            <person name="Xiang C."/>
            <person name="Zhu J.K."/>
            <person name="Oliver M.J."/>
            <person name="He Y."/>
        </authorList>
    </citation>
    <scope>NUCLEOTIDE SEQUENCE [LARGE SCALE GENOMIC DNA]</scope>
    <source>
        <strain evidence="2">cv. XS01</strain>
    </source>
</reference>
<accession>A0A2Z7CRK9</accession>
<gene>
    <name evidence="1" type="ORF">F511_24917</name>
</gene>
<sequence>MTRGIEHIGNDAEKQRPLSINRIEFEILVTLATDFRIGLFGVNFDRWISMSRSVTNLDGVDVKWNQFWNDELR</sequence>
<keyword evidence="2" id="KW-1185">Reference proteome</keyword>
<name>A0A2Z7CRK9_9LAMI</name>
<evidence type="ECO:0000313" key="2">
    <source>
        <dbReference type="Proteomes" id="UP000250235"/>
    </source>
</evidence>
<organism evidence="1 2">
    <name type="scientific">Dorcoceras hygrometricum</name>
    <dbReference type="NCBI Taxonomy" id="472368"/>
    <lineage>
        <taxon>Eukaryota</taxon>
        <taxon>Viridiplantae</taxon>
        <taxon>Streptophyta</taxon>
        <taxon>Embryophyta</taxon>
        <taxon>Tracheophyta</taxon>
        <taxon>Spermatophyta</taxon>
        <taxon>Magnoliopsida</taxon>
        <taxon>eudicotyledons</taxon>
        <taxon>Gunneridae</taxon>
        <taxon>Pentapetalae</taxon>
        <taxon>asterids</taxon>
        <taxon>lamiids</taxon>
        <taxon>Lamiales</taxon>
        <taxon>Gesneriaceae</taxon>
        <taxon>Didymocarpoideae</taxon>
        <taxon>Trichosporeae</taxon>
        <taxon>Loxocarpinae</taxon>
        <taxon>Dorcoceras</taxon>
    </lineage>
</organism>
<protein>
    <submittedName>
        <fullName evidence="1">Uncharacterized protein</fullName>
    </submittedName>
</protein>
<evidence type="ECO:0000313" key="1">
    <source>
        <dbReference type="EMBL" id="KZV49702.1"/>
    </source>
</evidence>
<dbReference type="EMBL" id="KQ992987">
    <property type="protein sequence ID" value="KZV49702.1"/>
    <property type="molecule type" value="Genomic_DNA"/>
</dbReference>